<keyword evidence="7" id="KW-1185">Reference proteome</keyword>
<dbReference type="InterPro" id="IPR051120">
    <property type="entry name" value="ABC_AA/LPS_Transport"/>
</dbReference>
<dbReference type="GO" id="GO:0015188">
    <property type="term" value="F:L-isoleucine transmembrane transporter activity"/>
    <property type="evidence" value="ECO:0007669"/>
    <property type="project" value="TreeGrafter"/>
</dbReference>
<keyword evidence="4 6" id="KW-0067">ATP-binding</keyword>
<dbReference type="Proteomes" id="UP000250790">
    <property type="component" value="Unassembled WGS sequence"/>
</dbReference>
<dbReference type="GO" id="GO:0042941">
    <property type="term" value="P:D-alanine transmembrane transport"/>
    <property type="evidence" value="ECO:0007669"/>
    <property type="project" value="TreeGrafter"/>
</dbReference>
<organism evidence="6 7">
    <name type="scientific">Limnohabitans parvus II-B4</name>
    <dbReference type="NCBI Taxonomy" id="1293052"/>
    <lineage>
        <taxon>Bacteria</taxon>
        <taxon>Pseudomonadati</taxon>
        <taxon>Pseudomonadota</taxon>
        <taxon>Betaproteobacteria</taxon>
        <taxon>Burkholderiales</taxon>
        <taxon>Comamonadaceae</taxon>
        <taxon>Limnohabitans</taxon>
    </lineage>
</organism>
<evidence type="ECO:0000256" key="1">
    <source>
        <dbReference type="ARBA" id="ARBA00022448"/>
    </source>
</evidence>
<comment type="caution">
    <text evidence="6">The sequence shown here is derived from an EMBL/GenBank/DDBJ whole genome shotgun (WGS) entry which is preliminary data.</text>
</comment>
<dbReference type="InterPro" id="IPR003593">
    <property type="entry name" value="AAA+_ATPase"/>
</dbReference>
<feature type="domain" description="ABC transporter" evidence="5">
    <location>
        <begin position="6"/>
        <end position="248"/>
    </location>
</feature>
<evidence type="ECO:0000313" key="6">
    <source>
        <dbReference type="EMBL" id="PUE55853.1"/>
    </source>
</evidence>
<dbReference type="Pfam" id="PF00005">
    <property type="entry name" value="ABC_tran"/>
    <property type="match status" value="1"/>
</dbReference>
<dbReference type="CDD" id="cd03219">
    <property type="entry name" value="ABC_Mj1267_LivG_branched"/>
    <property type="match status" value="1"/>
</dbReference>
<dbReference type="EMBL" id="NESN01000001">
    <property type="protein sequence ID" value="PUE55853.1"/>
    <property type="molecule type" value="Genomic_DNA"/>
</dbReference>
<dbReference type="GO" id="GO:0005886">
    <property type="term" value="C:plasma membrane"/>
    <property type="evidence" value="ECO:0007669"/>
    <property type="project" value="TreeGrafter"/>
</dbReference>
<dbReference type="InterPro" id="IPR027417">
    <property type="entry name" value="P-loop_NTPase"/>
</dbReference>
<dbReference type="PANTHER" id="PTHR45772">
    <property type="entry name" value="CONSERVED COMPONENT OF ABC TRANSPORTER FOR NATURAL AMINO ACIDS-RELATED"/>
    <property type="match status" value="1"/>
</dbReference>
<dbReference type="GO" id="GO:0015808">
    <property type="term" value="P:L-alanine transport"/>
    <property type="evidence" value="ECO:0007669"/>
    <property type="project" value="TreeGrafter"/>
</dbReference>
<evidence type="ECO:0000256" key="3">
    <source>
        <dbReference type="ARBA" id="ARBA00022741"/>
    </source>
</evidence>
<accession>A0A315EDJ2</accession>
<dbReference type="SUPFAM" id="SSF52540">
    <property type="entry name" value="P-loop containing nucleoside triphosphate hydrolases"/>
    <property type="match status" value="1"/>
</dbReference>
<gene>
    <name evidence="6" type="ORF">B9Z37_01145</name>
</gene>
<reference evidence="6 7" key="1">
    <citation type="submission" date="2017-04" db="EMBL/GenBank/DDBJ databases">
        <title>Unexpected and diverse lifestyles within the genus Limnohabitans.</title>
        <authorList>
            <person name="Kasalicky V."/>
            <person name="Mehrshad M."/>
            <person name="Andrei S.-A."/>
            <person name="Salcher M."/>
            <person name="Kratochvilova H."/>
            <person name="Simek K."/>
            <person name="Ghai R."/>
        </authorList>
    </citation>
    <scope>NUCLEOTIDE SEQUENCE [LARGE SCALE GENOMIC DNA]</scope>
    <source>
        <strain evidence="6 7">II-B4</strain>
    </source>
</reference>
<evidence type="ECO:0000256" key="4">
    <source>
        <dbReference type="ARBA" id="ARBA00022840"/>
    </source>
</evidence>
<dbReference type="Gene3D" id="3.40.50.300">
    <property type="entry name" value="P-loop containing nucleotide triphosphate hydrolases"/>
    <property type="match status" value="1"/>
</dbReference>
<keyword evidence="2" id="KW-1003">Cell membrane</keyword>
<dbReference type="GO" id="GO:0005524">
    <property type="term" value="F:ATP binding"/>
    <property type="evidence" value="ECO:0007669"/>
    <property type="project" value="UniProtKB-KW"/>
</dbReference>
<dbReference type="GO" id="GO:0005304">
    <property type="term" value="F:L-valine transmembrane transporter activity"/>
    <property type="evidence" value="ECO:0007669"/>
    <property type="project" value="TreeGrafter"/>
</dbReference>
<dbReference type="InterPro" id="IPR003439">
    <property type="entry name" value="ABC_transporter-like_ATP-bd"/>
</dbReference>
<evidence type="ECO:0000259" key="5">
    <source>
        <dbReference type="PROSITE" id="PS50893"/>
    </source>
</evidence>
<dbReference type="AlphaFoldDB" id="A0A315EDJ2"/>
<name>A0A315EDJ2_9BURK</name>
<keyword evidence="3" id="KW-0547">Nucleotide-binding</keyword>
<sequence>MNTTVLQVRGLAKHFGGVRALDGVDFDVPAGQCVALIGPNGAGKSTCFACLAGQQVPTSGDVLWQGQSLLGKPPAERQRLGVARTFQVAQTFEALTVLQNIQLVLRSDQLLAWWDRLDRRQSERALQLVAQAGLQAQAHASVADLPYGAKKRLELAMALAGLSATGPSLLLLDEPAAGLALAERADMMALVRQLATQGVTVLYTEHNMDAVFGVADRVLVLIQGRLVADGKPEAVAQDPQVRERYLGFDFDMKGLLDAHR</sequence>
<dbReference type="RefSeq" id="WP_108311839.1">
    <property type="nucleotide sequence ID" value="NZ_NESN01000001.1"/>
</dbReference>
<evidence type="ECO:0000313" key="7">
    <source>
        <dbReference type="Proteomes" id="UP000250790"/>
    </source>
</evidence>
<dbReference type="PROSITE" id="PS50893">
    <property type="entry name" value="ABC_TRANSPORTER_2"/>
    <property type="match status" value="1"/>
</dbReference>
<dbReference type="GO" id="GO:1903805">
    <property type="term" value="P:L-valine import across plasma membrane"/>
    <property type="evidence" value="ECO:0007669"/>
    <property type="project" value="TreeGrafter"/>
</dbReference>
<dbReference type="OrthoDB" id="9776369at2"/>
<evidence type="ECO:0000256" key="2">
    <source>
        <dbReference type="ARBA" id="ARBA00022475"/>
    </source>
</evidence>
<dbReference type="GO" id="GO:0015192">
    <property type="term" value="F:L-phenylalanine transmembrane transporter activity"/>
    <property type="evidence" value="ECO:0007669"/>
    <property type="project" value="TreeGrafter"/>
</dbReference>
<keyword evidence="2" id="KW-0472">Membrane</keyword>
<dbReference type="GO" id="GO:1903806">
    <property type="term" value="P:L-isoleucine import across plasma membrane"/>
    <property type="evidence" value="ECO:0007669"/>
    <property type="project" value="TreeGrafter"/>
</dbReference>
<dbReference type="PANTHER" id="PTHR45772:SF7">
    <property type="entry name" value="AMINO ACID ABC TRANSPORTER ATP-BINDING PROTEIN"/>
    <property type="match status" value="1"/>
</dbReference>
<keyword evidence="1" id="KW-0813">Transport</keyword>
<dbReference type="GO" id="GO:0016887">
    <property type="term" value="F:ATP hydrolysis activity"/>
    <property type="evidence" value="ECO:0007669"/>
    <property type="project" value="InterPro"/>
</dbReference>
<protein>
    <submittedName>
        <fullName evidence="6">ABC transporter ATP-binding protein</fullName>
    </submittedName>
</protein>
<proteinExistence type="predicted"/>
<dbReference type="SMART" id="SM00382">
    <property type="entry name" value="AAA"/>
    <property type="match status" value="1"/>
</dbReference>